<evidence type="ECO:0000313" key="2">
    <source>
        <dbReference type="EMBL" id="TBU56366.1"/>
    </source>
</evidence>
<keyword evidence="3" id="KW-1185">Reference proteome</keyword>
<proteinExistence type="predicted"/>
<name>A0A4Q9PQ10_9APHY</name>
<dbReference type="AlphaFoldDB" id="A0A4Q9PQ10"/>
<gene>
    <name evidence="2" type="ORF">BD310DRAFT_931542</name>
</gene>
<evidence type="ECO:0000313" key="3">
    <source>
        <dbReference type="Proteomes" id="UP000292082"/>
    </source>
</evidence>
<organism evidence="2 3">
    <name type="scientific">Dichomitus squalens</name>
    <dbReference type="NCBI Taxonomy" id="114155"/>
    <lineage>
        <taxon>Eukaryota</taxon>
        <taxon>Fungi</taxon>
        <taxon>Dikarya</taxon>
        <taxon>Basidiomycota</taxon>
        <taxon>Agaricomycotina</taxon>
        <taxon>Agaricomycetes</taxon>
        <taxon>Polyporales</taxon>
        <taxon>Polyporaceae</taxon>
        <taxon>Dichomitus</taxon>
    </lineage>
</organism>
<protein>
    <submittedName>
        <fullName evidence="2">Uncharacterized protein</fullName>
    </submittedName>
</protein>
<dbReference type="Proteomes" id="UP000292082">
    <property type="component" value="Unassembled WGS sequence"/>
</dbReference>
<feature type="compositionally biased region" description="Basic and acidic residues" evidence="1">
    <location>
        <begin position="11"/>
        <end position="21"/>
    </location>
</feature>
<evidence type="ECO:0000256" key="1">
    <source>
        <dbReference type="SAM" id="MobiDB-lite"/>
    </source>
</evidence>
<feature type="region of interest" description="Disordered" evidence="1">
    <location>
        <begin position="1"/>
        <end position="23"/>
    </location>
</feature>
<dbReference type="EMBL" id="ML145152">
    <property type="protein sequence ID" value="TBU56366.1"/>
    <property type="molecule type" value="Genomic_DNA"/>
</dbReference>
<accession>A0A4Q9PQ10</accession>
<reference evidence="2 3" key="1">
    <citation type="submission" date="2019-01" db="EMBL/GenBank/DDBJ databases">
        <title>Draft genome sequences of three monokaryotic isolates of the white-rot basidiomycete fungus Dichomitus squalens.</title>
        <authorList>
            <consortium name="DOE Joint Genome Institute"/>
            <person name="Lopez S.C."/>
            <person name="Andreopoulos B."/>
            <person name="Pangilinan J."/>
            <person name="Lipzen A."/>
            <person name="Riley R."/>
            <person name="Ahrendt S."/>
            <person name="Ng V."/>
            <person name="Barry K."/>
            <person name="Daum C."/>
            <person name="Grigoriev I.V."/>
            <person name="Hilden K.S."/>
            <person name="Makela M.R."/>
            <person name="de Vries R.P."/>
        </authorList>
    </citation>
    <scope>NUCLEOTIDE SEQUENCE [LARGE SCALE GENOMIC DNA]</scope>
    <source>
        <strain evidence="2 3">CBS 464.89</strain>
    </source>
</reference>
<sequence length="73" mass="7724">MRSALPSASSHEPRSVHRESPRVPSAVYGAVSILADDAAGNVRGSRLRASLTVPALLDRASKSRLTVTRVTTL</sequence>
<feature type="compositionally biased region" description="Polar residues" evidence="1">
    <location>
        <begin position="1"/>
        <end position="10"/>
    </location>
</feature>